<dbReference type="STRING" id="1447875.A0A2B7YB91"/>
<organism evidence="3 4">
    <name type="scientific">Helicocarpus griseus UAMH5409</name>
    <dbReference type="NCBI Taxonomy" id="1447875"/>
    <lineage>
        <taxon>Eukaryota</taxon>
        <taxon>Fungi</taxon>
        <taxon>Dikarya</taxon>
        <taxon>Ascomycota</taxon>
        <taxon>Pezizomycotina</taxon>
        <taxon>Eurotiomycetes</taxon>
        <taxon>Eurotiomycetidae</taxon>
        <taxon>Onygenales</taxon>
        <taxon>Ajellomycetaceae</taxon>
        <taxon>Helicocarpus</taxon>
    </lineage>
</organism>
<dbReference type="Pfam" id="PF21311">
    <property type="entry name" value="Phage_RBD_prop"/>
    <property type="match status" value="1"/>
</dbReference>
<evidence type="ECO:0000313" key="4">
    <source>
        <dbReference type="Proteomes" id="UP000223968"/>
    </source>
</evidence>
<dbReference type="InterPro" id="IPR048799">
    <property type="entry name" value="P68_RBP_TagC-like_beta-prop"/>
</dbReference>
<reference evidence="3 4" key="1">
    <citation type="submission" date="2017-10" db="EMBL/GenBank/DDBJ databases">
        <title>Comparative genomics in systemic dimorphic fungi from Ajellomycetaceae.</title>
        <authorList>
            <person name="Munoz J.F."/>
            <person name="Mcewen J.G."/>
            <person name="Clay O.K."/>
            <person name="Cuomo C.A."/>
        </authorList>
    </citation>
    <scope>NUCLEOTIDE SEQUENCE [LARGE SCALE GENOMIC DNA]</scope>
    <source>
        <strain evidence="3 4">UAMH5409</strain>
    </source>
</reference>
<feature type="chain" id="PRO_5012496447" description="P68 RBP/TagC-like beta-propeller domain-containing protein" evidence="1">
    <location>
        <begin position="22"/>
        <end position="310"/>
    </location>
</feature>
<keyword evidence="4" id="KW-1185">Reference proteome</keyword>
<protein>
    <recommendedName>
        <fullName evidence="2">P68 RBP/TagC-like beta-propeller domain-containing protein</fullName>
    </recommendedName>
</protein>
<gene>
    <name evidence="3" type="ORF">AJ79_00642</name>
</gene>
<accession>A0A2B7YB91</accession>
<dbReference type="EMBL" id="PDNB01000005">
    <property type="protein sequence ID" value="PGH18303.1"/>
    <property type="molecule type" value="Genomic_DNA"/>
</dbReference>
<dbReference type="AlphaFoldDB" id="A0A2B7YB91"/>
<evidence type="ECO:0000256" key="1">
    <source>
        <dbReference type="SAM" id="SignalP"/>
    </source>
</evidence>
<comment type="caution">
    <text evidence="3">The sequence shown here is derived from an EMBL/GenBank/DDBJ whole genome shotgun (WGS) entry which is preliminary data.</text>
</comment>
<dbReference type="OrthoDB" id="4180726at2759"/>
<feature type="domain" description="P68 RBP/TagC-like beta-propeller" evidence="2">
    <location>
        <begin position="49"/>
        <end position="304"/>
    </location>
</feature>
<dbReference type="InterPro" id="IPR011044">
    <property type="entry name" value="Quino_amine_DH_bsu"/>
</dbReference>
<feature type="signal peptide" evidence="1">
    <location>
        <begin position="1"/>
        <end position="21"/>
    </location>
</feature>
<evidence type="ECO:0000259" key="2">
    <source>
        <dbReference type="Pfam" id="PF21311"/>
    </source>
</evidence>
<dbReference type="SUPFAM" id="SSF50969">
    <property type="entry name" value="YVTN repeat-like/Quinoprotein amine dehydrogenase"/>
    <property type="match status" value="1"/>
</dbReference>
<proteinExistence type="predicted"/>
<evidence type="ECO:0000313" key="3">
    <source>
        <dbReference type="EMBL" id="PGH18303.1"/>
    </source>
</evidence>
<name>A0A2B7YB91_9EURO</name>
<dbReference type="Proteomes" id="UP000223968">
    <property type="component" value="Unassembled WGS sequence"/>
</dbReference>
<keyword evidence="1" id="KW-0732">Signal</keyword>
<sequence length="310" mass="33710">MRLLPLLSTALLALLTPPTTADLPKSQRFDLTKPSHDFFRSKPLHDNRVQQSFAFDNTNGHLFVAQLQDGTDDSSGDLCITRMDLSGDKVSHMHLNGFGHGVSFGAQAVGSETYLWTEVEANGNGYGKKLARFQWEDGKTLSQSSDALKKYVVVEGATEHTASIDPVSNRLIVRYNKSGKYIAAYDLDAASEGDFSNPLVNFKQPALSGFKSDVFQGYAVYGSYMYVLTGTSYDSNGGKVDSEVASIDMNSGEIVQGPTLTKAGESLSFREPEGMAVYRTGDGEVRLFLGFASGDSGGRRSNLFYKNVLV</sequence>